<evidence type="ECO:0000313" key="1">
    <source>
        <dbReference type="EMBL" id="GAA4608832.1"/>
    </source>
</evidence>
<gene>
    <name evidence="1" type="ORF">GCM10023195_35030</name>
</gene>
<evidence type="ECO:0000313" key="2">
    <source>
        <dbReference type="Proteomes" id="UP001500212"/>
    </source>
</evidence>
<sequence>MAITQQLARVSGAELDACRASVETLNLLCSFDLRPRSDHLDLDWSPEGLLRSCEVAGVDAATVAALRRSVDGDDEVNPAYRDFPNSIWSHPVTALVPDAVAEVAAQLRRIEPRAVLDVLPADPAEALTRMGRSVEFLSGHPRRYLEEHFTALLAFYRDTAVRGLAVVLWWD</sequence>
<reference evidence="2" key="1">
    <citation type="journal article" date="2019" name="Int. J. Syst. Evol. Microbiol.">
        <title>The Global Catalogue of Microorganisms (GCM) 10K type strain sequencing project: providing services to taxonomists for standard genome sequencing and annotation.</title>
        <authorList>
            <consortium name="The Broad Institute Genomics Platform"/>
            <consortium name="The Broad Institute Genome Sequencing Center for Infectious Disease"/>
            <person name="Wu L."/>
            <person name="Ma J."/>
        </authorList>
    </citation>
    <scope>NUCLEOTIDE SEQUENCE [LARGE SCALE GENOMIC DNA]</scope>
    <source>
        <strain evidence="2">JCM 17938</strain>
    </source>
</reference>
<proteinExistence type="predicted"/>
<dbReference type="EMBL" id="BAABHJ010000008">
    <property type="protein sequence ID" value="GAA4608832.1"/>
    <property type="molecule type" value="Genomic_DNA"/>
</dbReference>
<dbReference type="InterPro" id="IPR035944">
    <property type="entry name" value="YfbM-like_sf"/>
</dbReference>
<keyword evidence="2" id="KW-1185">Reference proteome</keyword>
<protein>
    <recommendedName>
        <fullName evidence="3">DUF1877 domain-containing protein</fullName>
    </recommendedName>
</protein>
<dbReference type="Proteomes" id="UP001500212">
    <property type="component" value="Unassembled WGS sequence"/>
</dbReference>
<dbReference type="RefSeq" id="WP_345354757.1">
    <property type="nucleotide sequence ID" value="NZ_BAABHJ010000008.1"/>
</dbReference>
<accession>A0ABP8TKL7</accession>
<name>A0ABP8TKL7_9ACTN</name>
<dbReference type="Gene3D" id="3.40.1760.10">
    <property type="entry name" value="YfbM-like super family"/>
    <property type="match status" value="1"/>
</dbReference>
<organism evidence="1 2">
    <name type="scientific">Actinoallomurus liliacearum</name>
    <dbReference type="NCBI Taxonomy" id="1080073"/>
    <lineage>
        <taxon>Bacteria</taxon>
        <taxon>Bacillati</taxon>
        <taxon>Actinomycetota</taxon>
        <taxon>Actinomycetes</taxon>
        <taxon>Streptosporangiales</taxon>
        <taxon>Thermomonosporaceae</taxon>
        <taxon>Actinoallomurus</taxon>
    </lineage>
</organism>
<comment type="caution">
    <text evidence="1">The sequence shown here is derived from an EMBL/GenBank/DDBJ whole genome shotgun (WGS) entry which is preliminary data.</text>
</comment>
<evidence type="ECO:0008006" key="3">
    <source>
        <dbReference type="Google" id="ProtNLM"/>
    </source>
</evidence>